<name>A0A7C2NSM0_9PLAN</name>
<evidence type="ECO:0000256" key="2">
    <source>
        <dbReference type="ARBA" id="ARBA00022448"/>
    </source>
</evidence>
<comment type="caution">
    <text evidence="8">The sequence shown here is derived from an EMBL/GenBank/DDBJ whole genome shotgun (WGS) entry which is preliminary data.</text>
</comment>
<dbReference type="InterPro" id="IPR026015">
    <property type="entry name" value="ATP_synth_OSCP/delta_N_sf"/>
</dbReference>
<keyword evidence="2 7" id="KW-0813">Transport</keyword>
<gene>
    <name evidence="7 8" type="primary">atpH</name>
    <name evidence="8" type="ORF">ENQ76_00160</name>
</gene>
<evidence type="ECO:0000256" key="6">
    <source>
        <dbReference type="ARBA" id="ARBA00023310"/>
    </source>
</evidence>
<dbReference type="PRINTS" id="PR00125">
    <property type="entry name" value="ATPASEDELTA"/>
</dbReference>
<evidence type="ECO:0000256" key="3">
    <source>
        <dbReference type="ARBA" id="ARBA00022781"/>
    </source>
</evidence>
<evidence type="ECO:0000256" key="4">
    <source>
        <dbReference type="ARBA" id="ARBA00023065"/>
    </source>
</evidence>
<dbReference type="SUPFAM" id="SSF47928">
    <property type="entry name" value="N-terminal domain of the delta subunit of the F1F0-ATP synthase"/>
    <property type="match status" value="1"/>
</dbReference>
<evidence type="ECO:0000313" key="8">
    <source>
        <dbReference type="EMBL" id="HEN13868.1"/>
    </source>
</evidence>
<keyword evidence="5 7" id="KW-0472">Membrane</keyword>
<dbReference type="PANTHER" id="PTHR11910">
    <property type="entry name" value="ATP SYNTHASE DELTA CHAIN"/>
    <property type="match status" value="1"/>
</dbReference>
<comment type="function">
    <text evidence="7">F(1)F(0) ATP synthase produces ATP from ADP in the presence of a proton or sodium gradient. F-type ATPases consist of two structural domains, F(1) containing the extramembraneous catalytic core and F(0) containing the membrane proton channel, linked together by a central stalk and a peripheral stalk. During catalysis, ATP synthesis in the catalytic domain of F(1) is coupled via a rotary mechanism of the central stalk subunits to proton translocation.</text>
</comment>
<evidence type="ECO:0000256" key="1">
    <source>
        <dbReference type="ARBA" id="ARBA00004370"/>
    </source>
</evidence>
<evidence type="ECO:0000256" key="7">
    <source>
        <dbReference type="HAMAP-Rule" id="MF_01416"/>
    </source>
</evidence>
<organism evidence="8">
    <name type="scientific">Schlesneria paludicola</name>
    <dbReference type="NCBI Taxonomy" id="360056"/>
    <lineage>
        <taxon>Bacteria</taxon>
        <taxon>Pseudomonadati</taxon>
        <taxon>Planctomycetota</taxon>
        <taxon>Planctomycetia</taxon>
        <taxon>Planctomycetales</taxon>
        <taxon>Planctomycetaceae</taxon>
        <taxon>Schlesneria</taxon>
    </lineage>
</organism>
<dbReference type="NCBIfam" id="TIGR01145">
    <property type="entry name" value="ATP_synt_delta"/>
    <property type="match status" value="1"/>
</dbReference>
<protein>
    <recommendedName>
        <fullName evidence="7">ATP synthase subunit delta</fullName>
    </recommendedName>
    <alternativeName>
        <fullName evidence="7">ATP synthase F(1) sector subunit delta</fullName>
    </alternativeName>
    <alternativeName>
        <fullName evidence="7">F-type ATPase subunit delta</fullName>
        <shortName evidence="7">F-ATPase subunit delta</shortName>
    </alternativeName>
</protein>
<dbReference type="GO" id="GO:0045259">
    <property type="term" value="C:proton-transporting ATP synthase complex"/>
    <property type="evidence" value="ECO:0007669"/>
    <property type="project" value="UniProtKB-KW"/>
</dbReference>
<evidence type="ECO:0000256" key="5">
    <source>
        <dbReference type="ARBA" id="ARBA00023136"/>
    </source>
</evidence>
<proteinExistence type="inferred from homology"/>
<keyword evidence="7" id="KW-0139">CF(1)</keyword>
<comment type="function">
    <text evidence="7">This protein is part of the stalk that links CF(0) to CF(1). It either transmits conformational changes from CF(0) to CF(1) or is implicated in proton conduction.</text>
</comment>
<keyword evidence="4 7" id="KW-0406">Ion transport</keyword>
<keyword evidence="6 7" id="KW-0066">ATP synthesis</keyword>
<dbReference type="GO" id="GO:0046933">
    <property type="term" value="F:proton-transporting ATP synthase activity, rotational mechanism"/>
    <property type="evidence" value="ECO:0007669"/>
    <property type="project" value="UniProtKB-UniRule"/>
</dbReference>
<dbReference type="Gene3D" id="1.10.520.20">
    <property type="entry name" value="N-terminal domain of the delta subunit of the F1F0-ATP synthase"/>
    <property type="match status" value="1"/>
</dbReference>
<keyword evidence="7" id="KW-1003">Cell membrane</keyword>
<dbReference type="GO" id="GO:0005886">
    <property type="term" value="C:plasma membrane"/>
    <property type="evidence" value="ECO:0007669"/>
    <property type="project" value="UniProtKB-SubCell"/>
</dbReference>
<dbReference type="HAMAP" id="MF_01416">
    <property type="entry name" value="ATP_synth_delta_bact"/>
    <property type="match status" value="1"/>
</dbReference>
<dbReference type="EMBL" id="DSOK01000004">
    <property type="protein sequence ID" value="HEN13868.1"/>
    <property type="molecule type" value="Genomic_DNA"/>
</dbReference>
<accession>A0A7C2NSM0</accession>
<keyword evidence="3 7" id="KW-0375">Hydrogen ion transport</keyword>
<reference evidence="8" key="1">
    <citation type="journal article" date="2020" name="mSystems">
        <title>Genome- and Community-Level Interaction Insights into Carbon Utilization and Element Cycling Functions of Hydrothermarchaeota in Hydrothermal Sediment.</title>
        <authorList>
            <person name="Zhou Z."/>
            <person name="Liu Y."/>
            <person name="Xu W."/>
            <person name="Pan J."/>
            <person name="Luo Z.H."/>
            <person name="Li M."/>
        </authorList>
    </citation>
    <scope>NUCLEOTIDE SEQUENCE [LARGE SCALE GENOMIC DNA]</scope>
    <source>
        <strain evidence="8">SpSt-339</strain>
    </source>
</reference>
<dbReference type="InterPro" id="IPR000711">
    <property type="entry name" value="ATPase_OSCP/dsu"/>
</dbReference>
<comment type="similarity">
    <text evidence="7">Belongs to the ATPase delta chain family.</text>
</comment>
<dbReference type="Pfam" id="PF00213">
    <property type="entry name" value="OSCP"/>
    <property type="match status" value="1"/>
</dbReference>
<sequence length="212" mass="23184">MPDVSSKVQSVLEDPSVQSVAKVYAVALLDAAAKEGGVDAVLEEFGSFVADVLGPQPQFERLLCGAMTSVDDKLRLIDKVLGGRGTPLFVNFLKVLARHGRMDLVQGVWQAAQREQESRTGRVRVRVTSARPLSETALNHLTERLRQALAANPIVETAVDSQLVGGLVIRVGDTVYDGSVRNRLKQLRGKLRERCLNEVQRGRDRFSHSAGN</sequence>
<dbReference type="AlphaFoldDB" id="A0A7C2NSM0"/>
<comment type="subcellular location">
    <subcellularLocation>
        <location evidence="7">Cell membrane</location>
        <topology evidence="7">Peripheral membrane protein</topology>
    </subcellularLocation>
    <subcellularLocation>
        <location evidence="1">Membrane</location>
    </subcellularLocation>
</comment>